<feature type="compositionally biased region" description="Polar residues" evidence="5">
    <location>
        <begin position="179"/>
        <end position="195"/>
    </location>
</feature>
<evidence type="ECO:0000256" key="3">
    <source>
        <dbReference type="PROSITE-ProRule" id="PRU00339"/>
    </source>
</evidence>
<evidence type="ECO:0000256" key="4">
    <source>
        <dbReference type="SAM" id="Coils"/>
    </source>
</evidence>
<dbReference type="Proteomes" id="UP000009168">
    <property type="component" value="Unassembled WGS sequence"/>
</dbReference>
<keyword evidence="1" id="KW-0677">Repeat</keyword>
<evidence type="ECO:0000313" key="6">
    <source>
        <dbReference type="EMBL" id="EAS02030.2"/>
    </source>
</evidence>
<evidence type="ECO:0000313" key="7">
    <source>
        <dbReference type="Proteomes" id="UP000009168"/>
    </source>
</evidence>
<dbReference type="AlphaFoldDB" id="I7M9K8"/>
<keyword evidence="4" id="KW-0175">Coiled coil</keyword>
<dbReference type="RefSeq" id="XP_001022275.2">
    <property type="nucleotide sequence ID" value="XM_001022275.2"/>
</dbReference>
<dbReference type="PROSITE" id="PS50005">
    <property type="entry name" value="TPR"/>
    <property type="match status" value="1"/>
</dbReference>
<sequence>MDYRSQYLQQKYYFQNATSVKDAYINDLSIREKSYNAKDNFDVIDPRVKEIERIAEINYIAQKKNEQRHLQQKQKEQSLNELKQKQNEYKERLLDYKIQESQKRYLQENSIQKDSEFVNANSLQQEYRNNSFSQKLQSYGNNRTDLQNNQNFPYNPNSYLMLNDSQESNQIRSIQSLPLSQSFKGSQNSQNYNKNTDGREKISFRSRSNIYGQLKNISTGNQPQQGKTEIKLVPLSNKIKNDLLNNSSKLEKNMQSKNIYSDIEEQYQPDYSKLIIQSKYLISQNNLKEAEILLENLILKIPFHSDCLYLLGDTKRIIGKFKESEILLKKCMQQENYTPFAYKSLAQTYFSLCKYQESSFYLKKYILFKKDDDEALSVLGQCLIKLGENLEASACFNKALEINPNQLEYYLYRSEVNDLLGLRELSQRDYIYFKQNKSDYLSSLSELSKNLKNKGKILESEQIIQKINLLIPIN</sequence>
<protein>
    <submittedName>
        <fullName evidence="6">Tetratricopeptide repeat protein</fullName>
    </submittedName>
</protein>
<gene>
    <name evidence="6" type="ORF">TTHERM_00502210</name>
</gene>
<dbReference type="InterPro" id="IPR013105">
    <property type="entry name" value="TPR_2"/>
</dbReference>
<reference evidence="7" key="1">
    <citation type="journal article" date="2006" name="PLoS Biol.">
        <title>Macronuclear genome sequence of the ciliate Tetrahymena thermophila, a model eukaryote.</title>
        <authorList>
            <person name="Eisen J.A."/>
            <person name="Coyne R.S."/>
            <person name="Wu M."/>
            <person name="Wu D."/>
            <person name="Thiagarajan M."/>
            <person name="Wortman J.R."/>
            <person name="Badger J.H."/>
            <person name="Ren Q."/>
            <person name="Amedeo P."/>
            <person name="Jones K.M."/>
            <person name="Tallon L.J."/>
            <person name="Delcher A.L."/>
            <person name="Salzberg S.L."/>
            <person name="Silva J.C."/>
            <person name="Haas B.J."/>
            <person name="Majoros W.H."/>
            <person name="Farzad M."/>
            <person name="Carlton J.M."/>
            <person name="Smith R.K. Jr."/>
            <person name="Garg J."/>
            <person name="Pearlman R.E."/>
            <person name="Karrer K.M."/>
            <person name="Sun L."/>
            <person name="Manning G."/>
            <person name="Elde N.C."/>
            <person name="Turkewitz A.P."/>
            <person name="Asai D.J."/>
            <person name="Wilkes D.E."/>
            <person name="Wang Y."/>
            <person name="Cai H."/>
            <person name="Collins K."/>
            <person name="Stewart B.A."/>
            <person name="Lee S.R."/>
            <person name="Wilamowska K."/>
            <person name="Weinberg Z."/>
            <person name="Ruzzo W.L."/>
            <person name="Wloga D."/>
            <person name="Gaertig J."/>
            <person name="Frankel J."/>
            <person name="Tsao C.-C."/>
            <person name="Gorovsky M.A."/>
            <person name="Keeling P.J."/>
            <person name="Waller R.F."/>
            <person name="Patron N.J."/>
            <person name="Cherry J.M."/>
            <person name="Stover N.A."/>
            <person name="Krieger C.J."/>
            <person name="del Toro C."/>
            <person name="Ryder H.F."/>
            <person name="Williamson S.C."/>
            <person name="Barbeau R.A."/>
            <person name="Hamilton E.P."/>
            <person name="Orias E."/>
        </authorList>
    </citation>
    <scope>NUCLEOTIDE SEQUENCE [LARGE SCALE GENOMIC DNA]</scope>
    <source>
        <strain evidence="7">SB210</strain>
    </source>
</reference>
<dbReference type="KEGG" id="tet:TTHERM_00502210"/>
<feature type="region of interest" description="Disordered" evidence="5">
    <location>
        <begin position="179"/>
        <end position="202"/>
    </location>
</feature>
<dbReference type="InterPro" id="IPR011990">
    <property type="entry name" value="TPR-like_helical_dom_sf"/>
</dbReference>
<dbReference type="EMBL" id="GG662548">
    <property type="protein sequence ID" value="EAS02030.2"/>
    <property type="molecule type" value="Genomic_DNA"/>
</dbReference>
<dbReference type="GeneID" id="7825623"/>
<evidence type="ECO:0000256" key="5">
    <source>
        <dbReference type="SAM" id="MobiDB-lite"/>
    </source>
</evidence>
<evidence type="ECO:0000256" key="2">
    <source>
        <dbReference type="ARBA" id="ARBA00022803"/>
    </source>
</evidence>
<dbReference type="SUPFAM" id="SSF48452">
    <property type="entry name" value="TPR-like"/>
    <property type="match status" value="1"/>
</dbReference>
<accession>I7M9K8</accession>
<dbReference type="SMART" id="SM00028">
    <property type="entry name" value="TPR"/>
    <property type="match status" value="3"/>
</dbReference>
<name>I7M9K8_TETTS</name>
<keyword evidence="2 3" id="KW-0802">TPR repeat</keyword>
<dbReference type="Pfam" id="PF07719">
    <property type="entry name" value="TPR_2"/>
    <property type="match status" value="1"/>
</dbReference>
<evidence type="ECO:0000256" key="1">
    <source>
        <dbReference type="ARBA" id="ARBA00022737"/>
    </source>
</evidence>
<dbReference type="InParanoid" id="I7M9K8"/>
<feature type="repeat" description="TPR" evidence="3">
    <location>
        <begin position="373"/>
        <end position="406"/>
    </location>
</feature>
<dbReference type="InterPro" id="IPR019734">
    <property type="entry name" value="TPR_rpt"/>
</dbReference>
<feature type="coiled-coil region" evidence="4">
    <location>
        <begin position="68"/>
        <end position="99"/>
    </location>
</feature>
<organism evidence="6 7">
    <name type="scientific">Tetrahymena thermophila (strain SB210)</name>
    <dbReference type="NCBI Taxonomy" id="312017"/>
    <lineage>
        <taxon>Eukaryota</taxon>
        <taxon>Sar</taxon>
        <taxon>Alveolata</taxon>
        <taxon>Ciliophora</taxon>
        <taxon>Intramacronucleata</taxon>
        <taxon>Oligohymenophorea</taxon>
        <taxon>Hymenostomatida</taxon>
        <taxon>Tetrahymenina</taxon>
        <taxon>Tetrahymenidae</taxon>
        <taxon>Tetrahymena</taxon>
    </lineage>
</organism>
<dbReference type="Gene3D" id="1.25.40.10">
    <property type="entry name" value="Tetratricopeptide repeat domain"/>
    <property type="match status" value="1"/>
</dbReference>
<proteinExistence type="predicted"/>
<keyword evidence="7" id="KW-1185">Reference proteome</keyword>